<evidence type="ECO:0000259" key="1">
    <source>
        <dbReference type="Pfam" id="PF00078"/>
    </source>
</evidence>
<keyword evidence="3" id="KW-1185">Reference proteome</keyword>
<name>A0A4Y2IDS9_ARAVE</name>
<sequence length="272" mass="31517">MANKILKELYLQTGNPFHCQPIQQNVTEKPFTTKELKRVFQKVPLKKAPGFDGIDLLFSKTYSRNFPIRSLVLQQMYFFTVLPKSSQNWNYCSISQKKVKQKTKSNPIDQSHNYQLLGKILEKLLLERFNHHFRKNNSQHPLQYGFTVNKSSEEAIGDLLEKIEKARNSNNHALLISIDIKGAFDNLQYHSIKNCLHKINYHSNITETLVALTDRKIIINIPLGPATLLQYKGCQRVPVLVLLSGTLWQIKFFQKFGPREFICKHLQMISSS</sequence>
<feature type="domain" description="Reverse transcriptase" evidence="1">
    <location>
        <begin position="116"/>
        <end position="218"/>
    </location>
</feature>
<dbReference type="InterPro" id="IPR043502">
    <property type="entry name" value="DNA/RNA_pol_sf"/>
</dbReference>
<dbReference type="PANTHER" id="PTHR19446">
    <property type="entry name" value="REVERSE TRANSCRIPTASES"/>
    <property type="match status" value="1"/>
</dbReference>
<dbReference type="AlphaFoldDB" id="A0A4Y2IDS9"/>
<comment type="caution">
    <text evidence="2">The sequence shown here is derived from an EMBL/GenBank/DDBJ whole genome shotgun (WGS) entry which is preliminary data.</text>
</comment>
<organism evidence="2 3">
    <name type="scientific">Araneus ventricosus</name>
    <name type="common">Orbweaver spider</name>
    <name type="synonym">Epeira ventricosa</name>
    <dbReference type="NCBI Taxonomy" id="182803"/>
    <lineage>
        <taxon>Eukaryota</taxon>
        <taxon>Metazoa</taxon>
        <taxon>Ecdysozoa</taxon>
        <taxon>Arthropoda</taxon>
        <taxon>Chelicerata</taxon>
        <taxon>Arachnida</taxon>
        <taxon>Araneae</taxon>
        <taxon>Araneomorphae</taxon>
        <taxon>Entelegynae</taxon>
        <taxon>Araneoidea</taxon>
        <taxon>Araneidae</taxon>
        <taxon>Araneus</taxon>
    </lineage>
</organism>
<dbReference type="EMBL" id="BGPR01106084">
    <property type="protein sequence ID" value="GBM75176.1"/>
    <property type="molecule type" value="Genomic_DNA"/>
</dbReference>
<reference evidence="2 3" key="1">
    <citation type="journal article" date="2019" name="Sci. Rep.">
        <title>Orb-weaving spider Araneus ventricosus genome elucidates the spidroin gene catalogue.</title>
        <authorList>
            <person name="Kono N."/>
            <person name="Nakamura H."/>
            <person name="Ohtoshi R."/>
            <person name="Moran D.A.P."/>
            <person name="Shinohara A."/>
            <person name="Yoshida Y."/>
            <person name="Fujiwara M."/>
            <person name="Mori M."/>
            <person name="Tomita M."/>
            <person name="Arakawa K."/>
        </authorList>
    </citation>
    <scope>NUCLEOTIDE SEQUENCE [LARGE SCALE GENOMIC DNA]</scope>
</reference>
<dbReference type="GO" id="GO:0071897">
    <property type="term" value="P:DNA biosynthetic process"/>
    <property type="evidence" value="ECO:0007669"/>
    <property type="project" value="UniProtKB-ARBA"/>
</dbReference>
<evidence type="ECO:0000313" key="2">
    <source>
        <dbReference type="EMBL" id="GBM75176.1"/>
    </source>
</evidence>
<accession>A0A4Y2IDS9</accession>
<dbReference type="InterPro" id="IPR000477">
    <property type="entry name" value="RT_dom"/>
</dbReference>
<protein>
    <recommendedName>
        <fullName evidence="1">Reverse transcriptase domain-containing protein</fullName>
    </recommendedName>
</protein>
<gene>
    <name evidence="2" type="ORF">AVEN_262317_1</name>
</gene>
<dbReference type="SUPFAM" id="SSF56672">
    <property type="entry name" value="DNA/RNA polymerases"/>
    <property type="match status" value="1"/>
</dbReference>
<dbReference type="OrthoDB" id="419189at2759"/>
<proteinExistence type="predicted"/>
<evidence type="ECO:0000313" key="3">
    <source>
        <dbReference type="Proteomes" id="UP000499080"/>
    </source>
</evidence>
<dbReference type="Proteomes" id="UP000499080">
    <property type="component" value="Unassembled WGS sequence"/>
</dbReference>
<dbReference type="Pfam" id="PF00078">
    <property type="entry name" value="RVT_1"/>
    <property type="match status" value="1"/>
</dbReference>